<dbReference type="GeneID" id="26796408"/>
<dbReference type="Proteomes" id="UP000201946">
    <property type="component" value="Segment"/>
</dbReference>
<proteinExistence type="predicted"/>
<protein>
    <submittedName>
        <fullName evidence="2">Uncharacterized protein</fullName>
    </submittedName>
</protein>
<reference evidence="2 3" key="1">
    <citation type="journal article" date="2015" name="Genome Announc.">
        <title>Genome Sequence of Mycobacteriophage Mindy.</title>
        <authorList>
            <person name="Pope W.H."/>
            <person name="Bernstein N.I."/>
            <person name="Fasolas C.S."/>
            <person name="Mezghani N."/>
            <person name="Pressimone C.A."/>
            <person name="Selvakumar P."/>
            <person name="Stanton A.C."/>
            <person name="Lapin J.S."/>
            <person name="Prout A.K."/>
            <person name="Grubb S.R."/>
            <person name="Warner M.H."/>
            <person name="Bowman C.A."/>
            <person name="Russell D.A."/>
            <person name="Hatfull G.F."/>
        </authorList>
    </citation>
    <scope>NUCLEOTIDE SEQUENCE [LARGE SCALE GENOMIC DNA]</scope>
</reference>
<accession>A0A0F6WF31</accession>
<evidence type="ECO:0000313" key="3">
    <source>
        <dbReference type="Proteomes" id="UP000201946"/>
    </source>
</evidence>
<dbReference type="KEGG" id="vg:26796408"/>
<sequence>MTVDHRQAAEELVKDPGSTYREDPLAGYRMVTHALLAAVDAIEALTIVTAAATEDFEYEEQEDKTP</sequence>
<organism evidence="2 3">
    <name type="scientific">Mycobacterium phage Mindy</name>
    <dbReference type="NCBI Taxonomy" id="1647311"/>
    <lineage>
        <taxon>Viruses</taxon>
        <taxon>Duplodnaviria</taxon>
        <taxon>Heunggongvirae</taxon>
        <taxon>Uroviricota</taxon>
        <taxon>Caudoviricetes</taxon>
        <taxon>Kostyavirus</taxon>
        <taxon>Kostyavirus toto</taxon>
    </lineage>
</organism>
<dbReference type="RefSeq" id="YP_009225410.1">
    <property type="nucleotide sequence ID" value="NC_029093.1"/>
</dbReference>
<feature type="region of interest" description="Disordered" evidence="1">
    <location>
        <begin position="1"/>
        <end position="20"/>
    </location>
</feature>
<name>A0A0F6WF31_9CAUD</name>
<evidence type="ECO:0000313" key="2">
    <source>
        <dbReference type="EMBL" id="AKF15153.1"/>
    </source>
</evidence>
<dbReference type="EMBL" id="KR080204">
    <property type="protein sequence ID" value="AKF15153.1"/>
    <property type="molecule type" value="Genomic_DNA"/>
</dbReference>
<evidence type="ECO:0000256" key="1">
    <source>
        <dbReference type="SAM" id="MobiDB-lite"/>
    </source>
</evidence>
<gene>
    <name evidence="2" type="primary">125</name>
    <name evidence="2" type="ORF">SEA_MINDY_125</name>
</gene>